<accession>A0ABM3MJH5</accession>
<comment type="cofactor">
    <cofactor evidence="2">
        <name>Mg(2+)</name>
        <dbReference type="ChEBI" id="CHEBI:18420"/>
    </cofactor>
</comment>
<evidence type="ECO:0000313" key="17">
    <source>
        <dbReference type="Proteomes" id="UP001652740"/>
    </source>
</evidence>
<feature type="compositionally biased region" description="Low complexity" evidence="13">
    <location>
        <begin position="1035"/>
        <end position="1068"/>
    </location>
</feature>
<dbReference type="InterPro" id="IPR001650">
    <property type="entry name" value="Helicase_C-like"/>
</dbReference>
<dbReference type="GO" id="GO:0004386">
    <property type="term" value="F:helicase activity"/>
    <property type="evidence" value="ECO:0007669"/>
    <property type="project" value="UniProtKB-KW"/>
</dbReference>
<comment type="catalytic activity">
    <reaction evidence="12">
        <text>ATP + H2O = ADP + phosphate + H(+)</text>
        <dbReference type="Rhea" id="RHEA:13065"/>
        <dbReference type="ChEBI" id="CHEBI:15377"/>
        <dbReference type="ChEBI" id="CHEBI:15378"/>
        <dbReference type="ChEBI" id="CHEBI:30616"/>
        <dbReference type="ChEBI" id="CHEBI:43474"/>
        <dbReference type="ChEBI" id="CHEBI:456216"/>
        <dbReference type="EC" id="3.6.4.13"/>
    </reaction>
</comment>
<reference evidence="18" key="1">
    <citation type="submission" date="2025-08" db="UniProtKB">
        <authorList>
            <consortium name="RefSeq"/>
        </authorList>
    </citation>
    <scope>IDENTIFICATION</scope>
    <source>
        <tissue evidence="18">Whole larvae</tissue>
    </source>
</reference>
<evidence type="ECO:0000256" key="10">
    <source>
        <dbReference type="ARBA" id="ARBA00022946"/>
    </source>
</evidence>
<dbReference type="Pfam" id="PF22527">
    <property type="entry name" value="DEXQc_Suv3"/>
    <property type="match status" value="1"/>
</dbReference>
<dbReference type="EC" id="3.6.4.13" evidence="5"/>
<evidence type="ECO:0000256" key="14">
    <source>
        <dbReference type="SAM" id="Phobius"/>
    </source>
</evidence>
<evidence type="ECO:0000256" key="3">
    <source>
        <dbReference type="ARBA" id="ARBA00004173"/>
    </source>
</evidence>
<dbReference type="RefSeq" id="XP_052751532.1">
    <property type="nucleotide sequence ID" value="XM_052895572.1"/>
</dbReference>
<evidence type="ECO:0000256" key="12">
    <source>
        <dbReference type="ARBA" id="ARBA00047984"/>
    </source>
</evidence>
<dbReference type="InterPro" id="IPR055206">
    <property type="entry name" value="DEXQc_SUV3"/>
</dbReference>
<dbReference type="CDD" id="cd18805">
    <property type="entry name" value="SF2_C_suv3"/>
    <property type="match status" value="1"/>
</dbReference>
<dbReference type="PROSITE" id="PS50835">
    <property type="entry name" value="IG_LIKE"/>
    <property type="match status" value="1"/>
</dbReference>
<proteinExistence type="inferred from homology"/>
<dbReference type="PROSITE" id="PS51194">
    <property type="entry name" value="HELICASE_CTER"/>
    <property type="match status" value="1"/>
</dbReference>
<comment type="similarity">
    <text evidence="4">Belongs to the helicase family.</text>
</comment>
<dbReference type="Gene3D" id="2.60.40.10">
    <property type="entry name" value="Immunoglobulins"/>
    <property type="match status" value="1"/>
</dbReference>
<dbReference type="InterPro" id="IPR007110">
    <property type="entry name" value="Ig-like_dom"/>
</dbReference>
<evidence type="ECO:0000259" key="15">
    <source>
        <dbReference type="PROSITE" id="PS50835"/>
    </source>
</evidence>
<keyword evidence="10" id="KW-0809">Transit peptide</keyword>
<gene>
    <name evidence="18" type="primary">LOC113523478</name>
</gene>
<dbReference type="CDD" id="cd17913">
    <property type="entry name" value="DEXQc_Suv3"/>
    <property type="match status" value="1"/>
</dbReference>
<dbReference type="SUPFAM" id="SSF52540">
    <property type="entry name" value="P-loop containing nucleoside triphosphate hydrolases"/>
    <property type="match status" value="2"/>
</dbReference>
<evidence type="ECO:0000256" key="6">
    <source>
        <dbReference type="ARBA" id="ARBA00022741"/>
    </source>
</evidence>
<evidence type="ECO:0000256" key="1">
    <source>
        <dbReference type="ARBA" id="ARBA00001936"/>
    </source>
</evidence>
<keyword evidence="14" id="KW-0472">Membrane</keyword>
<dbReference type="InterPro" id="IPR022192">
    <property type="entry name" value="SUV3_C"/>
</dbReference>
<dbReference type="PANTHER" id="PTHR12131:SF1">
    <property type="entry name" value="ATP-DEPENDENT RNA HELICASE SUPV3L1, MITOCHONDRIAL-RELATED"/>
    <property type="match status" value="1"/>
</dbReference>
<dbReference type="SMART" id="SM00490">
    <property type="entry name" value="HELICc"/>
    <property type="match status" value="1"/>
</dbReference>
<dbReference type="InterPro" id="IPR041453">
    <property type="entry name" value="Suv3_N"/>
</dbReference>
<feature type="transmembrane region" description="Helical" evidence="14">
    <location>
        <begin position="984"/>
        <end position="1004"/>
    </location>
</feature>
<evidence type="ECO:0000256" key="9">
    <source>
        <dbReference type="ARBA" id="ARBA00022840"/>
    </source>
</evidence>
<dbReference type="Gene3D" id="1.10.1740.140">
    <property type="match status" value="1"/>
</dbReference>
<dbReference type="InterPro" id="IPR003599">
    <property type="entry name" value="Ig_sub"/>
</dbReference>
<evidence type="ECO:0000313" key="18">
    <source>
        <dbReference type="RefSeq" id="XP_052751532.1"/>
    </source>
</evidence>
<evidence type="ECO:0000256" key="7">
    <source>
        <dbReference type="ARBA" id="ARBA00022801"/>
    </source>
</evidence>
<keyword evidence="8 18" id="KW-0347">Helicase</keyword>
<dbReference type="Pfam" id="PF18147">
    <property type="entry name" value="Suv3_C_1"/>
    <property type="match status" value="1"/>
</dbReference>
<keyword evidence="11" id="KW-0496">Mitochondrion</keyword>
<feature type="domain" description="Helicase C-terminal" evidence="16">
    <location>
        <begin position="372"/>
        <end position="537"/>
    </location>
</feature>
<dbReference type="Pfam" id="PF00271">
    <property type="entry name" value="Helicase_C"/>
    <property type="match status" value="1"/>
</dbReference>
<dbReference type="InterPro" id="IPR013783">
    <property type="entry name" value="Ig-like_fold"/>
</dbReference>
<dbReference type="Pfam" id="PF12513">
    <property type="entry name" value="SUV3_C"/>
    <property type="match status" value="1"/>
</dbReference>
<dbReference type="Pfam" id="PF18114">
    <property type="entry name" value="Suv3_N"/>
    <property type="match status" value="1"/>
</dbReference>
<keyword evidence="7" id="KW-0378">Hydrolase</keyword>
<evidence type="ECO:0000256" key="4">
    <source>
        <dbReference type="ARBA" id="ARBA00008708"/>
    </source>
</evidence>
<dbReference type="Gene3D" id="1.20.58.1080">
    <property type="match status" value="1"/>
</dbReference>
<keyword evidence="14" id="KW-0812">Transmembrane</keyword>
<dbReference type="InterPro" id="IPR044774">
    <property type="entry name" value="Suv3_DEXQc"/>
</dbReference>
<dbReference type="Gene3D" id="3.40.50.300">
    <property type="entry name" value="P-loop containing nucleotide triphosphate hydrolases"/>
    <property type="match status" value="2"/>
</dbReference>
<evidence type="ECO:0000256" key="13">
    <source>
        <dbReference type="SAM" id="MobiDB-lite"/>
    </source>
</evidence>
<comment type="cofactor">
    <cofactor evidence="1">
        <name>Mn(2+)</name>
        <dbReference type="ChEBI" id="CHEBI:29035"/>
    </cofactor>
</comment>
<evidence type="ECO:0000256" key="5">
    <source>
        <dbReference type="ARBA" id="ARBA00012552"/>
    </source>
</evidence>
<evidence type="ECO:0000256" key="11">
    <source>
        <dbReference type="ARBA" id="ARBA00023128"/>
    </source>
</evidence>
<feature type="domain" description="Ig-like" evidence="15">
    <location>
        <begin position="864"/>
        <end position="953"/>
    </location>
</feature>
<dbReference type="InterPro" id="IPR027417">
    <property type="entry name" value="P-loop_NTPase"/>
</dbReference>
<feature type="region of interest" description="Disordered" evidence="13">
    <location>
        <begin position="1015"/>
        <end position="1068"/>
    </location>
</feature>
<dbReference type="SMART" id="SM00409">
    <property type="entry name" value="IG"/>
    <property type="match status" value="2"/>
</dbReference>
<dbReference type="SUPFAM" id="SSF48726">
    <property type="entry name" value="Immunoglobulin"/>
    <property type="match status" value="1"/>
</dbReference>
<keyword evidence="9" id="KW-0067">ATP-binding</keyword>
<dbReference type="InterPro" id="IPR050699">
    <property type="entry name" value="RNA-DNA_Helicase"/>
</dbReference>
<dbReference type="Proteomes" id="UP001652740">
    <property type="component" value="Unplaced"/>
</dbReference>
<dbReference type="GeneID" id="113523478"/>
<dbReference type="InterPro" id="IPR041082">
    <property type="entry name" value="Suv3_C_1"/>
</dbReference>
<sequence>MFKGFTRVFTHTERLQNCVSPFLRNNVLCARENKMGSIGYIFMRTKKHDRGNPSALFIPVPVKPNPDDINIGEEFTGRLKKQDLLKILNKFYQKPEIRVLASDNGLDDQLLHQAFLSFRRHCLEHDLPPDLHITISDILQGAGHVDDLFPYFLRHARLAFPHLDCLDDLKKISDLRTPANWYTQARSMNRKIIFHAGPTNSGKTYHAMERFLTAKSGVYCGPLKLLATEIYHKSNKRGTPCDLITGEERRHASHYNIIDTPEDSEDSPEKETKSLLLDEAELTPSSHVACTVEMTSLNHSYEVAIIDEIQMIGDRGRGWAWTRAILGLQAEEIHLCGEAGAINLVEEICNTTGEEMEVRTYKRLTQLKVEDSALGSLDNVKPGDCIVCFNKNDIYSVSRAIEQRGHEVAVIYGSLPPGTKLAQANKFNDPDSSCKVMVATDAIGLGINLSIRRVIFYSLIKPIVNEDGDKEMDVISISQALQIAGRAGRYGSAWETGYVTTFKSEDLATLKTLLSKSPEPVLQAGLHPTAEQMELYAYHLPHASLSSLMDIFVHLCTVDDSLYFMCNTEAFKFLAEMIQHVPLPLRARYVFCCAPINNKLPFVCATFLKMVRQYSRNEPITRNWMCNAVDWPLPAPKTIMDLVHLESVFDVLELYLWLSYRFPDMFPDIKLVRDMETELDAIIQQGIFQITRLLRNSEQAFREDPDSVESSVNKRTLRYAQTKYDSKVYNIFQGLITPQMLKKLQQELTTDTKIDRNKKKMNRNRRKLNIYAYRSFEVDGVETILALENEKINIECKTDVPLSYCGFVHPTGKRYSFKGQELHLGRCFNKVSVSKQDIGEWTCHLGKSAIGVETTKKIMVRIVNRVAAIKQNVTVNHGKEVTLECATTEGMRSLVYCRFEPPNGIAFSINSAVNVSNAILGKYYYPQNKSIDRGDCAVTIRSVKYEDVGSWTCGAGLDDGKEYIDVITLEVKGLYTLSTASMSGIIFGAIVIAAILCLVGVVAWKKRTFLGSPPRPAEEIEIQDMGTQRESETGQRSSQPSPQPERSVPEVVVQSPSEPSSSPVTATQ</sequence>
<evidence type="ECO:0000259" key="16">
    <source>
        <dbReference type="PROSITE" id="PS51194"/>
    </source>
</evidence>
<evidence type="ECO:0000256" key="2">
    <source>
        <dbReference type="ARBA" id="ARBA00001946"/>
    </source>
</evidence>
<keyword evidence="14" id="KW-1133">Transmembrane helix</keyword>
<dbReference type="InterPro" id="IPR036179">
    <property type="entry name" value="Ig-like_dom_sf"/>
</dbReference>
<name>A0ABM3MJH5_GALME</name>
<organism evidence="17 18">
    <name type="scientific">Galleria mellonella</name>
    <name type="common">Greater wax moth</name>
    <dbReference type="NCBI Taxonomy" id="7137"/>
    <lineage>
        <taxon>Eukaryota</taxon>
        <taxon>Metazoa</taxon>
        <taxon>Ecdysozoa</taxon>
        <taxon>Arthropoda</taxon>
        <taxon>Hexapoda</taxon>
        <taxon>Insecta</taxon>
        <taxon>Pterygota</taxon>
        <taxon>Neoptera</taxon>
        <taxon>Endopterygota</taxon>
        <taxon>Lepidoptera</taxon>
        <taxon>Glossata</taxon>
        <taxon>Ditrysia</taxon>
        <taxon>Pyraloidea</taxon>
        <taxon>Pyralidae</taxon>
        <taxon>Galleriinae</taxon>
        <taxon>Galleria</taxon>
    </lineage>
</organism>
<protein>
    <recommendedName>
        <fullName evidence="5">RNA helicase</fullName>
        <ecNumber evidence="5">3.6.4.13</ecNumber>
    </recommendedName>
</protein>
<keyword evidence="17" id="KW-1185">Reference proteome</keyword>
<dbReference type="PANTHER" id="PTHR12131">
    <property type="entry name" value="ATP-DEPENDENT RNA AND DNA HELICASE"/>
    <property type="match status" value="1"/>
</dbReference>
<comment type="subcellular location">
    <subcellularLocation>
        <location evidence="3">Mitochondrion</location>
    </subcellularLocation>
</comment>
<evidence type="ECO:0000256" key="8">
    <source>
        <dbReference type="ARBA" id="ARBA00022806"/>
    </source>
</evidence>
<keyword evidence="6" id="KW-0547">Nucleotide-binding</keyword>